<evidence type="ECO:0000313" key="1">
    <source>
        <dbReference type="EMBL" id="SVA24569.1"/>
    </source>
</evidence>
<proteinExistence type="predicted"/>
<reference evidence="1" key="1">
    <citation type="submission" date="2018-05" db="EMBL/GenBank/DDBJ databases">
        <authorList>
            <person name="Lanie J.A."/>
            <person name="Ng W.-L."/>
            <person name="Kazmierczak K.M."/>
            <person name="Andrzejewski T.M."/>
            <person name="Davidsen T.M."/>
            <person name="Wayne K.J."/>
            <person name="Tettelin H."/>
            <person name="Glass J.I."/>
            <person name="Rusch D."/>
            <person name="Podicherti R."/>
            <person name="Tsui H.-C.T."/>
            <person name="Winkler M.E."/>
        </authorList>
    </citation>
    <scope>NUCLEOTIDE SEQUENCE</scope>
</reference>
<dbReference type="EMBL" id="UINC01005953">
    <property type="protein sequence ID" value="SVA24569.1"/>
    <property type="molecule type" value="Genomic_DNA"/>
</dbReference>
<sequence>MNRSNAFFSVITGLLLFSAAGTFAAHHENKSHSNINGVFTLAFELGAEEAPWSVSIEDQEGATSVTRFQLKQTGTFANGSAFEATGDCGGLQEGNTSSGVCMWTDRDNETYQVRFTCNNGAGNGFCWGSAAGLTGKYKGKVNRWSQRNQDGNVTGAGIWADAD</sequence>
<organism evidence="1">
    <name type="scientific">marine metagenome</name>
    <dbReference type="NCBI Taxonomy" id="408172"/>
    <lineage>
        <taxon>unclassified sequences</taxon>
        <taxon>metagenomes</taxon>
        <taxon>ecological metagenomes</taxon>
    </lineage>
</organism>
<protein>
    <submittedName>
        <fullName evidence="1">Uncharacterized protein</fullName>
    </submittedName>
</protein>
<gene>
    <name evidence="1" type="ORF">METZ01_LOCUS77423</name>
</gene>
<name>A0A381U8T5_9ZZZZ</name>
<accession>A0A381U8T5</accession>
<dbReference type="AlphaFoldDB" id="A0A381U8T5"/>